<name>A0A3A8EMB1_9GAMM</name>
<accession>A0A3A8EMB1</accession>
<dbReference type="Proteomes" id="UP000282388">
    <property type="component" value="Unassembled WGS sequence"/>
</dbReference>
<organism evidence="3 4">
    <name type="scientific">Acinetobacter tianfuensis</name>
    <dbReference type="NCBI Taxonomy" id="2419603"/>
    <lineage>
        <taxon>Bacteria</taxon>
        <taxon>Pseudomonadati</taxon>
        <taxon>Pseudomonadota</taxon>
        <taxon>Gammaproteobacteria</taxon>
        <taxon>Moraxellales</taxon>
        <taxon>Moraxellaceae</taxon>
        <taxon>Acinetobacter</taxon>
    </lineage>
</organism>
<evidence type="ECO:0000256" key="1">
    <source>
        <dbReference type="SAM" id="Coils"/>
    </source>
</evidence>
<dbReference type="EMBL" id="RAXV01000001">
    <property type="protein sequence ID" value="RKG34626.1"/>
    <property type="molecule type" value="Genomic_DNA"/>
</dbReference>
<evidence type="ECO:0000313" key="4">
    <source>
        <dbReference type="Proteomes" id="UP000282388"/>
    </source>
</evidence>
<keyword evidence="1" id="KW-0175">Coiled coil</keyword>
<gene>
    <name evidence="3" type="ORF">D7V32_00720</name>
</gene>
<protein>
    <submittedName>
        <fullName evidence="3">Molecular chaperone DnaJ</fullName>
    </submittedName>
</protein>
<evidence type="ECO:0000313" key="3">
    <source>
        <dbReference type="EMBL" id="RKG34626.1"/>
    </source>
</evidence>
<keyword evidence="4" id="KW-1185">Reference proteome</keyword>
<dbReference type="OrthoDB" id="6716816at2"/>
<proteinExistence type="predicted"/>
<evidence type="ECO:0000256" key="2">
    <source>
        <dbReference type="SAM" id="MobiDB-lite"/>
    </source>
</evidence>
<feature type="compositionally biased region" description="Basic and acidic residues" evidence="2">
    <location>
        <begin position="150"/>
        <end position="162"/>
    </location>
</feature>
<dbReference type="AlphaFoldDB" id="A0A3A8EMB1"/>
<dbReference type="RefSeq" id="WP_120401009.1">
    <property type="nucleotide sequence ID" value="NZ_RAXV01000001.1"/>
</dbReference>
<feature type="coiled-coil region" evidence="1">
    <location>
        <begin position="15"/>
        <end position="45"/>
    </location>
</feature>
<reference evidence="3 4" key="1">
    <citation type="submission" date="2018-09" db="EMBL/GenBank/DDBJ databases">
        <title>The draft genome of Acinetobacter spp. strains.</title>
        <authorList>
            <person name="Qin J."/>
            <person name="Feng Y."/>
            <person name="Zong Z."/>
        </authorList>
    </citation>
    <scope>NUCLEOTIDE SEQUENCE [LARGE SCALE GENOMIC DNA]</scope>
    <source>
        <strain evidence="3 4">WCHAc060012</strain>
    </source>
</reference>
<sequence length="347" mass="40788">MSFDLKISLLPASAKDGLSAQHKKLNQLIECIEQQKQNLQLWKNAQTDIQSYIQFKLIPIYAQLYLIWFQQLEQLWTHLQQQSFSKADMQSIDYKLYKLAQTLKKSKNLNQPQQVLVGEVTAFYLQHYAHQRKKAKSAAFSQPQAADDLTQERIEPEDKTQTEYEEWDSEQFQAQKAAHQRKRLQQKREQAQKQAEQSLKTVYLKITAAIHPDRELDETKKAEKNELLQVVNQAYQQQDLFYLLKLQLQLDTNKGKTPKALTDEHIKFYKMALESQSQNLASQINDITDTLHWSENPKPKNMQVKDVYQVIDTEAAALKEQLKWEQERFNYMRKVSGLEMLLERGIL</sequence>
<feature type="region of interest" description="Disordered" evidence="2">
    <location>
        <begin position="136"/>
        <end position="192"/>
    </location>
</feature>
<comment type="caution">
    <text evidence="3">The sequence shown here is derived from an EMBL/GenBank/DDBJ whole genome shotgun (WGS) entry which is preliminary data.</text>
</comment>